<feature type="transmembrane region" description="Helical" evidence="1">
    <location>
        <begin position="6"/>
        <end position="28"/>
    </location>
</feature>
<keyword evidence="1" id="KW-0812">Transmembrane</keyword>
<feature type="domain" description="Choice-of-anchor A" evidence="2">
    <location>
        <begin position="193"/>
        <end position="482"/>
    </location>
</feature>
<comment type="caution">
    <text evidence="3">The sequence shown here is derived from an EMBL/GenBank/DDBJ whole genome shotgun (WGS) entry which is preliminary data.</text>
</comment>
<evidence type="ECO:0000259" key="2">
    <source>
        <dbReference type="Pfam" id="PF20597"/>
    </source>
</evidence>
<evidence type="ECO:0000313" key="3">
    <source>
        <dbReference type="EMBL" id="TDT15458.1"/>
    </source>
</evidence>
<keyword evidence="1" id="KW-1133">Transmembrane helix</keyword>
<dbReference type="NCBIfam" id="TIGR04215">
    <property type="entry name" value="choice_anch_A"/>
    <property type="match status" value="1"/>
</dbReference>
<keyword evidence="1" id="KW-0472">Membrane</keyword>
<dbReference type="RefSeq" id="WP_166657387.1">
    <property type="nucleotide sequence ID" value="NZ_SOAU01000001.1"/>
</dbReference>
<reference evidence="3 4" key="1">
    <citation type="submission" date="2019-03" db="EMBL/GenBank/DDBJ databases">
        <title>Sequencing the genomes of 1000 actinobacteria strains.</title>
        <authorList>
            <person name="Klenk H.-P."/>
        </authorList>
    </citation>
    <scope>NUCLEOTIDE SEQUENCE [LARGE SCALE GENOMIC DNA]</scope>
    <source>
        <strain evidence="3 4">DSM 18936</strain>
    </source>
</reference>
<dbReference type="Pfam" id="PF20597">
    <property type="entry name" value="pAdhesive_15"/>
    <property type="match status" value="1"/>
</dbReference>
<gene>
    <name evidence="3" type="ORF">BDK89_1029</name>
</gene>
<protein>
    <submittedName>
        <fullName evidence="3">Choice-of-anchor A domain-containing protein</fullName>
    </submittedName>
</protein>
<name>A0A4V3EIQ8_9ACTN</name>
<organism evidence="3 4">
    <name type="scientific">Ilumatobacter fluminis</name>
    <dbReference type="NCBI Taxonomy" id="467091"/>
    <lineage>
        <taxon>Bacteria</taxon>
        <taxon>Bacillati</taxon>
        <taxon>Actinomycetota</taxon>
        <taxon>Acidimicrobiia</taxon>
        <taxon>Acidimicrobiales</taxon>
        <taxon>Ilumatobacteraceae</taxon>
        <taxon>Ilumatobacter</taxon>
    </lineage>
</organism>
<evidence type="ECO:0000313" key="4">
    <source>
        <dbReference type="Proteomes" id="UP000294558"/>
    </source>
</evidence>
<evidence type="ECO:0000256" key="1">
    <source>
        <dbReference type="SAM" id="Phobius"/>
    </source>
</evidence>
<dbReference type="Proteomes" id="UP000294558">
    <property type="component" value="Unassembled WGS sequence"/>
</dbReference>
<accession>A0A4V3EIQ8</accession>
<keyword evidence="4" id="KW-1185">Reference proteome</keyword>
<proteinExistence type="predicted"/>
<dbReference type="EMBL" id="SOAU01000001">
    <property type="protein sequence ID" value="TDT15458.1"/>
    <property type="molecule type" value="Genomic_DNA"/>
</dbReference>
<sequence>MTLPEVVIVIALLGIITAVVVGAVTVVFRSEDGIANTVAETHDVQQAVNYFPLDVQSGPIEVAAYETAPNAIEAGCGDASATNVVSFESGDRRIAYLSTTEGTVASLDRFECEPSGSGWTVASSANIADSLDASNGSPVEVTIVPESSDASIVDEVVMRFTQDVDTPAVIASPNADVLLDPEVLSGTCATDNPVAAAYDFGAFVETDVHIAGGMIEGPLATGGTLTWTPNTTVAQAKANAKYHGVGLYVGSIGWGTSATKLAVFKGDIVIGGPAYESSKKVYRDASTAGQYVEMNGGAKFVPLSSYANPLDFTAAFDELRACSGAIASLPASCTNCAHEVTILDPDRPSPNNQYVPGSSSKMKLDISGPGGNILNLPESYISSSTVQEFSHQGGLSQSKPLIVNVIDDGDGVVNFSVPSSSWQNLGSQKNVLVNFPNATTVNFTNRFNGAVLAPFADVTTGQEFSGSVIASSWTHTGGTVHNDKDPFDGNIDFDS</sequence>
<dbReference type="AlphaFoldDB" id="A0A4V3EIQ8"/>
<dbReference type="InterPro" id="IPR026588">
    <property type="entry name" value="Choice_anch_A"/>
</dbReference>